<dbReference type="EMBL" id="JBIAPK010000001">
    <property type="protein sequence ID" value="MFF3338095.1"/>
    <property type="molecule type" value="Genomic_DNA"/>
</dbReference>
<dbReference type="PROSITE" id="PS51318">
    <property type="entry name" value="TAT"/>
    <property type="match status" value="1"/>
</dbReference>
<evidence type="ECO:0008006" key="4">
    <source>
        <dbReference type="Google" id="ProtNLM"/>
    </source>
</evidence>
<evidence type="ECO:0000313" key="3">
    <source>
        <dbReference type="Proteomes" id="UP001601976"/>
    </source>
</evidence>
<protein>
    <recommendedName>
        <fullName evidence="4">Secreted protein</fullName>
    </recommendedName>
</protein>
<accession>A0ABW6R9C0</accession>
<feature type="signal peptide" evidence="1">
    <location>
        <begin position="1"/>
        <end position="27"/>
    </location>
</feature>
<dbReference type="Proteomes" id="UP001601976">
    <property type="component" value="Unassembled WGS sequence"/>
</dbReference>
<gene>
    <name evidence="2" type="ORF">ACFYWW_05060</name>
</gene>
<keyword evidence="1" id="KW-0732">Signal</keyword>
<organism evidence="2 3">
    <name type="scientific">Streptomyces flavidovirens</name>
    <dbReference type="NCBI Taxonomy" id="67298"/>
    <lineage>
        <taxon>Bacteria</taxon>
        <taxon>Bacillati</taxon>
        <taxon>Actinomycetota</taxon>
        <taxon>Actinomycetes</taxon>
        <taxon>Kitasatosporales</taxon>
        <taxon>Streptomycetaceae</taxon>
        <taxon>Streptomyces</taxon>
    </lineage>
</organism>
<dbReference type="RefSeq" id="WP_355725317.1">
    <property type="nucleotide sequence ID" value="NZ_JBEXNP010000021.1"/>
</dbReference>
<evidence type="ECO:0000256" key="1">
    <source>
        <dbReference type="SAM" id="SignalP"/>
    </source>
</evidence>
<feature type="chain" id="PRO_5045930567" description="Secreted protein" evidence="1">
    <location>
        <begin position="28"/>
        <end position="150"/>
    </location>
</feature>
<comment type="caution">
    <text evidence="2">The sequence shown here is derived from an EMBL/GenBank/DDBJ whole genome shotgun (WGS) entry which is preliminary data.</text>
</comment>
<sequence>MTKIRRALTVTAAAAGAVLLASTPAMAVPNWQPWHFPTTQYDCETTTPSAISTKVVGQTCVVWNDTSVQGVLLVRNNASVNIKLDAGRIAWYDKNGGFLSSSYCTTEKVVVPGELTACYGKSIPFTVWGNKVKGQYDYNGAWNETVALTY</sequence>
<dbReference type="InterPro" id="IPR006311">
    <property type="entry name" value="TAT_signal"/>
</dbReference>
<keyword evidence="3" id="KW-1185">Reference proteome</keyword>
<name>A0ABW6R9C0_9ACTN</name>
<reference evidence="2 3" key="1">
    <citation type="submission" date="2024-10" db="EMBL/GenBank/DDBJ databases">
        <title>The Natural Products Discovery Center: Release of the First 8490 Sequenced Strains for Exploring Actinobacteria Biosynthetic Diversity.</title>
        <authorList>
            <person name="Kalkreuter E."/>
            <person name="Kautsar S.A."/>
            <person name="Yang D."/>
            <person name="Bader C.D."/>
            <person name="Teijaro C.N."/>
            <person name="Fluegel L."/>
            <person name="Davis C.M."/>
            <person name="Simpson J.R."/>
            <person name="Lauterbach L."/>
            <person name="Steele A.D."/>
            <person name="Gui C."/>
            <person name="Meng S."/>
            <person name="Li G."/>
            <person name="Viehrig K."/>
            <person name="Ye F."/>
            <person name="Su P."/>
            <person name="Kiefer A.F."/>
            <person name="Nichols A."/>
            <person name="Cepeda A.J."/>
            <person name="Yan W."/>
            <person name="Fan B."/>
            <person name="Jiang Y."/>
            <person name="Adhikari A."/>
            <person name="Zheng C.-J."/>
            <person name="Schuster L."/>
            <person name="Cowan T.M."/>
            <person name="Smanski M.J."/>
            <person name="Chevrette M.G."/>
            <person name="De Carvalho L.P.S."/>
            <person name="Shen B."/>
        </authorList>
    </citation>
    <scope>NUCLEOTIDE SEQUENCE [LARGE SCALE GENOMIC DNA]</scope>
    <source>
        <strain evidence="2 3">NPDC003029</strain>
    </source>
</reference>
<proteinExistence type="predicted"/>
<evidence type="ECO:0000313" key="2">
    <source>
        <dbReference type="EMBL" id="MFF3338095.1"/>
    </source>
</evidence>